<name>A0AAD1MUK1_9MYCO</name>
<dbReference type="AlphaFoldDB" id="A0AAD1MUK1"/>
<feature type="transmembrane region" description="Helical" evidence="1">
    <location>
        <begin position="152"/>
        <end position="167"/>
    </location>
</feature>
<accession>A0AAD1MUK1</accession>
<reference evidence="2 3" key="1">
    <citation type="journal article" date="2019" name="Emerg. Microbes Infect.">
        <title>Comprehensive subspecies identification of 175 nontuberculous mycobacteria species based on 7547 genomic profiles.</title>
        <authorList>
            <person name="Matsumoto Y."/>
            <person name="Kinjo T."/>
            <person name="Motooka D."/>
            <person name="Nabeya D."/>
            <person name="Jung N."/>
            <person name="Uechi K."/>
            <person name="Horii T."/>
            <person name="Iida T."/>
            <person name="Fujita J."/>
            <person name="Nakamura S."/>
        </authorList>
    </citation>
    <scope>NUCLEOTIDE SEQUENCE [LARGE SCALE GENOMIC DNA]</scope>
    <source>
        <strain evidence="2 3">JCM 17423</strain>
    </source>
</reference>
<feature type="transmembrane region" description="Helical" evidence="1">
    <location>
        <begin position="412"/>
        <end position="431"/>
    </location>
</feature>
<feature type="transmembrane region" description="Helical" evidence="1">
    <location>
        <begin position="381"/>
        <end position="400"/>
    </location>
</feature>
<dbReference type="Proteomes" id="UP000466607">
    <property type="component" value="Chromosome"/>
</dbReference>
<sequence>MGVAGYLAVNDIDRWFARTSRREHRTVSLYGCLLTGRMFEYFRYRLRYALLVDGATFVVHVAEFLIILTSLGGLAAFTVMILRVGSLIVSGAWWGLLEVMRERVRGLSLTRDRDAVEREISSWLVLSLIVATAVAVAGAAVALSLLPSTDDPLGLLYALLVVLELAVRMPVRVLHSGMYATRRIYRPLWTLFAPTAVQIVVIGAGALFYPTAAVVVAIIASNALSIWITVHFALRLYRLNGVSPRPRTASLRDRLPRFPVRQGFDATVAGLGLRLDAIAVLAIAGIYGTSTRSFDLTAGFEAWRDIDAFQFFYLVLPLLRGAYESTAVFYFDFVRLRRVPALREYRVRFFHRLLIVTPVVTLHFWGLAVVLGLFVLPGIPFTFLLALLPLFIVRSFIGTYQVRLFAEGQFRALNITIAFSAVLFALVWIDVNPASDLLELTAAMITLLIVHINLQHLRDRIPPPPTQLPLGDWIRALAAEPGPVRAGTITVPEWIPERQRAAAIDMIRKTLTDNGCLAFCSATTLVFYTRRDIACEPHLEVQTATGGAANRAQYWREPAPDGRSALDRITTAQWLAPIAGVPQEPQSPECLAPEFFEIFPDGVVAALDTRAGAQAMRALDDDLVPAILPAAMKSLDDDALVVSVAGRWLSPIFHENKVRMIFLLPPDPEPAQFQRWLRTLRAWRLGQWDREVAVHGA</sequence>
<feature type="transmembrane region" description="Helical" evidence="1">
    <location>
        <begin position="353"/>
        <end position="375"/>
    </location>
</feature>
<feature type="transmembrane region" description="Helical" evidence="1">
    <location>
        <begin position="264"/>
        <end position="288"/>
    </location>
</feature>
<organism evidence="2 3">
    <name type="scientific">Mycolicibacterium litorale</name>
    <dbReference type="NCBI Taxonomy" id="758802"/>
    <lineage>
        <taxon>Bacteria</taxon>
        <taxon>Bacillati</taxon>
        <taxon>Actinomycetota</taxon>
        <taxon>Actinomycetes</taxon>
        <taxon>Mycobacteriales</taxon>
        <taxon>Mycobacteriaceae</taxon>
        <taxon>Mycolicibacterium</taxon>
    </lineage>
</organism>
<evidence type="ECO:0000313" key="3">
    <source>
        <dbReference type="Proteomes" id="UP000466607"/>
    </source>
</evidence>
<dbReference type="EMBL" id="AP022586">
    <property type="protein sequence ID" value="BBY17730.1"/>
    <property type="molecule type" value="Genomic_DNA"/>
</dbReference>
<keyword evidence="1" id="KW-1133">Transmembrane helix</keyword>
<evidence type="ECO:0000256" key="1">
    <source>
        <dbReference type="SAM" id="Phobius"/>
    </source>
</evidence>
<keyword evidence="1" id="KW-0812">Transmembrane</keyword>
<feature type="transmembrane region" description="Helical" evidence="1">
    <location>
        <begin position="215"/>
        <end position="237"/>
    </location>
</feature>
<evidence type="ECO:0000313" key="2">
    <source>
        <dbReference type="EMBL" id="BBY17730.1"/>
    </source>
</evidence>
<proteinExistence type="predicted"/>
<feature type="transmembrane region" description="Helical" evidence="1">
    <location>
        <begin position="120"/>
        <end position="146"/>
    </location>
</feature>
<keyword evidence="3" id="KW-1185">Reference proteome</keyword>
<feature type="transmembrane region" description="Helical" evidence="1">
    <location>
        <begin position="308"/>
        <end position="333"/>
    </location>
</feature>
<gene>
    <name evidence="2" type="ORF">MLIT_33220</name>
</gene>
<protein>
    <submittedName>
        <fullName evidence="2">Uncharacterized protein</fullName>
    </submittedName>
</protein>
<feature type="transmembrane region" description="Helical" evidence="1">
    <location>
        <begin position="74"/>
        <end position="99"/>
    </location>
</feature>
<feature type="transmembrane region" description="Helical" evidence="1">
    <location>
        <begin position="48"/>
        <end position="68"/>
    </location>
</feature>
<keyword evidence="1" id="KW-0472">Membrane</keyword>
<feature type="transmembrane region" description="Helical" evidence="1">
    <location>
        <begin position="188"/>
        <end position="209"/>
    </location>
</feature>